<feature type="compositionally biased region" description="Low complexity" evidence="1">
    <location>
        <begin position="241"/>
        <end position="251"/>
    </location>
</feature>
<dbReference type="AlphaFoldDB" id="A0AA96G9D2"/>
<keyword evidence="3" id="KW-1185">Reference proteome</keyword>
<protein>
    <submittedName>
        <fullName evidence="2">Uncharacterized protein</fullName>
    </submittedName>
</protein>
<name>A0AA96G9D2_9BACT</name>
<feature type="region of interest" description="Disordered" evidence="1">
    <location>
        <begin position="320"/>
        <end position="339"/>
    </location>
</feature>
<feature type="region of interest" description="Disordered" evidence="1">
    <location>
        <begin position="217"/>
        <end position="262"/>
    </location>
</feature>
<organism evidence="2 3">
    <name type="scientific">Candidatus Nitrospira allomarina</name>
    <dbReference type="NCBI Taxonomy" id="3020900"/>
    <lineage>
        <taxon>Bacteria</taxon>
        <taxon>Pseudomonadati</taxon>
        <taxon>Nitrospirota</taxon>
        <taxon>Nitrospiria</taxon>
        <taxon>Nitrospirales</taxon>
        <taxon>Nitrospiraceae</taxon>
        <taxon>Nitrospira</taxon>
    </lineage>
</organism>
<dbReference type="RefSeq" id="WP_312641420.1">
    <property type="nucleotide sequence ID" value="NZ_CP116967.1"/>
</dbReference>
<accession>A0AA96G9D2</accession>
<reference evidence="2 3" key="1">
    <citation type="submission" date="2023-01" db="EMBL/GenBank/DDBJ databases">
        <title>Cultivation and genomic characterization of new, ubiquitous marine nitrite-oxidizing bacteria from the Nitrospirales.</title>
        <authorList>
            <person name="Mueller A.J."/>
            <person name="Daebeler A."/>
            <person name="Herbold C.W."/>
            <person name="Kirkegaard R.H."/>
            <person name="Daims H."/>
        </authorList>
    </citation>
    <scope>NUCLEOTIDE SEQUENCE [LARGE SCALE GENOMIC DNA]</scope>
    <source>
        <strain evidence="2 3">VA</strain>
    </source>
</reference>
<gene>
    <name evidence="2" type="ORF">PP769_14680</name>
</gene>
<evidence type="ECO:0000256" key="1">
    <source>
        <dbReference type="SAM" id="MobiDB-lite"/>
    </source>
</evidence>
<evidence type="ECO:0000313" key="3">
    <source>
        <dbReference type="Proteomes" id="UP001302719"/>
    </source>
</evidence>
<dbReference type="Proteomes" id="UP001302719">
    <property type="component" value="Chromosome"/>
</dbReference>
<dbReference type="EMBL" id="CP116967">
    <property type="protein sequence ID" value="WNM57212.1"/>
    <property type="molecule type" value="Genomic_DNA"/>
</dbReference>
<dbReference type="KEGG" id="nall:PP769_14680"/>
<evidence type="ECO:0000313" key="2">
    <source>
        <dbReference type="EMBL" id="WNM57212.1"/>
    </source>
</evidence>
<proteinExistence type="predicted"/>
<feature type="region of interest" description="Disordered" evidence="1">
    <location>
        <begin position="115"/>
        <end position="155"/>
    </location>
</feature>
<sequence length="339" mass="36470">MKLLNFPTFRPLRIVTESLLILVTSLVLLSPQALFATEGDGAKLAQVSSQPSPPPKTRTVVADLLMVDGGFYVVRGERGEIRIEVTPETQLAESFTFGDRIKAVLLPDDKAIAITRAQPGEPIGTTSKAPVTPAPPSTPSPGAKSKPSPPPTKVSPNVRVIVADILMVDGNFYIIRSDYGEIRIEVTPKTQLSESFKFGDRIKARVTPQDQALSIVRASPDDSPGIRLEESPMASIPTAPPVVSTPETEPTGSKKDTATTAPKVSPKVRTIVAEILMIDGNLYVVRGDRGEIRIEVTAETTLSESFKFGDRIKAKVLPNDTALSIERARPDESLGTQTP</sequence>